<evidence type="ECO:0000313" key="1">
    <source>
        <dbReference type="EMBL" id="QUH24190.1"/>
    </source>
</evidence>
<proteinExistence type="predicted"/>
<dbReference type="AlphaFoldDB" id="A0A8T8KBM7"/>
<dbReference type="KEGG" id="meme:HYG87_10690"/>
<gene>
    <name evidence="1" type="ORF">HYG87_10690</name>
</gene>
<keyword evidence="2" id="KW-1185">Reference proteome</keyword>
<evidence type="ECO:0000313" key="2">
    <source>
        <dbReference type="Proteomes" id="UP000681041"/>
    </source>
</evidence>
<dbReference type="RefSeq" id="WP_211533149.1">
    <property type="nucleotide sequence ID" value="NZ_CP058560.1"/>
</dbReference>
<dbReference type="Proteomes" id="UP000681041">
    <property type="component" value="Chromosome"/>
</dbReference>
<dbReference type="GeneID" id="64821237"/>
<protein>
    <submittedName>
        <fullName evidence="1">Uncharacterized protein</fullName>
    </submittedName>
</protein>
<sequence length="59" mass="6887">MYVTKSVSIELEDLLEISKKIEDGEVASLSHFIRNAIKNELNLDHTDLNQNKIRNRDFK</sequence>
<dbReference type="EMBL" id="CP058560">
    <property type="protein sequence ID" value="QUH24190.1"/>
    <property type="molecule type" value="Genomic_DNA"/>
</dbReference>
<name>A0A8T8KBM7_9EURY</name>
<accession>A0A8T8KBM7</accession>
<dbReference type="OrthoDB" id="382928at2157"/>
<reference evidence="1" key="1">
    <citation type="submission" date="2020-07" db="EMBL/GenBank/DDBJ databases">
        <title>Methanobacterium. sp. MethCan genome.</title>
        <authorList>
            <person name="Postec A."/>
            <person name="Quemeneur M."/>
        </authorList>
    </citation>
    <scope>NUCLEOTIDE SEQUENCE</scope>
    <source>
        <strain evidence="1">MethCAN</strain>
    </source>
</reference>
<organism evidence="1 2">
    <name type="scientific">Methanobacterium alkalithermotolerans</name>
    <dbReference type="NCBI Taxonomy" id="2731220"/>
    <lineage>
        <taxon>Archaea</taxon>
        <taxon>Methanobacteriati</taxon>
        <taxon>Methanobacteriota</taxon>
        <taxon>Methanomada group</taxon>
        <taxon>Methanobacteria</taxon>
        <taxon>Methanobacteriales</taxon>
        <taxon>Methanobacteriaceae</taxon>
        <taxon>Methanobacterium</taxon>
    </lineage>
</organism>